<comment type="caution">
    <text evidence="2">The sequence shown here is derived from an EMBL/GenBank/DDBJ whole genome shotgun (WGS) entry which is preliminary data.</text>
</comment>
<proteinExistence type="predicted"/>
<reference evidence="2" key="1">
    <citation type="journal article" date="2023" name="Mol. Phylogenet. Evol.">
        <title>Genome-scale phylogeny and comparative genomics of the fungal order Sordariales.</title>
        <authorList>
            <person name="Hensen N."/>
            <person name="Bonometti L."/>
            <person name="Westerberg I."/>
            <person name="Brannstrom I.O."/>
            <person name="Guillou S."/>
            <person name="Cros-Aarteil S."/>
            <person name="Calhoun S."/>
            <person name="Haridas S."/>
            <person name="Kuo A."/>
            <person name="Mondo S."/>
            <person name="Pangilinan J."/>
            <person name="Riley R."/>
            <person name="LaButti K."/>
            <person name="Andreopoulos B."/>
            <person name="Lipzen A."/>
            <person name="Chen C."/>
            <person name="Yan M."/>
            <person name="Daum C."/>
            <person name="Ng V."/>
            <person name="Clum A."/>
            <person name="Steindorff A."/>
            <person name="Ohm R.A."/>
            <person name="Martin F."/>
            <person name="Silar P."/>
            <person name="Natvig D.O."/>
            <person name="Lalanne C."/>
            <person name="Gautier V."/>
            <person name="Ament-Velasquez S.L."/>
            <person name="Kruys A."/>
            <person name="Hutchinson M.I."/>
            <person name="Powell A.J."/>
            <person name="Barry K."/>
            <person name="Miller A.N."/>
            <person name="Grigoriev I.V."/>
            <person name="Debuchy R."/>
            <person name="Gladieux P."/>
            <person name="Hiltunen Thoren M."/>
            <person name="Johannesson H."/>
        </authorList>
    </citation>
    <scope>NUCLEOTIDE SEQUENCE</scope>
    <source>
        <strain evidence="2">CBS 532.94</strain>
    </source>
</reference>
<dbReference type="Proteomes" id="UP001303760">
    <property type="component" value="Unassembled WGS sequence"/>
</dbReference>
<dbReference type="SUPFAM" id="SSF51182">
    <property type="entry name" value="RmlC-like cupins"/>
    <property type="match status" value="1"/>
</dbReference>
<dbReference type="Gene3D" id="2.60.120.10">
    <property type="entry name" value="Jelly Rolls"/>
    <property type="match status" value="1"/>
</dbReference>
<accession>A0AAN7C931</accession>
<dbReference type="AlphaFoldDB" id="A0AAN7C931"/>
<name>A0AAN7C931_9PEZI</name>
<keyword evidence="3" id="KW-1185">Reference proteome</keyword>
<dbReference type="InterPro" id="IPR013096">
    <property type="entry name" value="Cupin_2"/>
</dbReference>
<reference evidence="2" key="2">
    <citation type="submission" date="2023-05" db="EMBL/GenBank/DDBJ databases">
        <authorList>
            <consortium name="Lawrence Berkeley National Laboratory"/>
            <person name="Steindorff A."/>
            <person name="Hensen N."/>
            <person name="Bonometti L."/>
            <person name="Westerberg I."/>
            <person name="Brannstrom I.O."/>
            <person name="Guillou S."/>
            <person name="Cros-Aarteil S."/>
            <person name="Calhoun S."/>
            <person name="Haridas S."/>
            <person name="Kuo A."/>
            <person name="Mondo S."/>
            <person name="Pangilinan J."/>
            <person name="Riley R."/>
            <person name="Labutti K."/>
            <person name="Andreopoulos B."/>
            <person name="Lipzen A."/>
            <person name="Chen C."/>
            <person name="Yanf M."/>
            <person name="Daum C."/>
            <person name="Ng V."/>
            <person name="Clum A."/>
            <person name="Ohm R."/>
            <person name="Martin F."/>
            <person name="Silar P."/>
            <person name="Natvig D."/>
            <person name="Lalanne C."/>
            <person name="Gautier V."/>
            <person name="Ament-Velasquez S.L."/>
            <person name="Kruys A."/>
            <person name="Hutchinson M.I."/>
            <person name="Powell A.J."/>
            <person name="Barry K."/>
            <person name="Miller A.N."/>
            <person name="Grigoriev I.V."/>
            <person name="Debuchy R."/>
            <person name="Gladieux P."/>
            <person name="Thoren M.H."/>
            <person name="Johannesson H."/>
        </authorList>
    </citation>
    <scope>NUCLEOTIDE SEQUENCE</scope>
    <source>
        <strain evidence="2">CBS 532.94</strain>
    </source>
</reference>
<gene>
    <name evidence="2" type="ORF">C8A03DRAFT_15930</name>
</gene>
<evidence type="ECO:0000313" key="2">
    <source>
        <dbReference type="EMBL" id="KAK4237540.1"/>
    </source>
</evidence>
<dbReference type="EMBL" id="MU860134">
    <property type="protein sequence ID" value="KAK4237540.1"/>
    <property type="molecule type" value="Genomic_DNA"/>
</dbReference>
<feature type="domain" description="Cupin type-2" evidence="1">
    <location>
        <begin position="69"/>
        <end position="143"/>
    </location>
</feature>
<protein>
    <recommendedName>
        <fullName evidence="1">Cupin type-2 domain-containing protein</fullName>
    </recommendedName>
</protein>
<dbReference type="InterPro" id="IPR014710">
    <property type="entry name" value="RmlC-like_jellyroll"/>
</dbReference>
<evidence type="ECO:0000313" key="3">
    <source>
        <dbReference type="Proteomes" id="UP001303760"/>
    </source>
</evidence>
<dbReference type="Pfam" id="PF07883">
    <property type="entry name" value="Cupin_2"/>
    <property type="match status" value="1"/>
</dbReference>
<evidence type="ECO:0000259" key="1">
    <source>
        <dbReference type="Pfam" id="PF07883"/>
    </source>
</evidence>
<sequence length="169" mass="18218">MASLLPLIQDILPMILPASVAVTKAADILPAQTQPTEPESEREGEASGVRVISRNAVVHKTDKMCASVLIVKPKSSSSVRHHGEQEAIVYTVSGNGVLLSQPEGDDEEPKRHELGSGDFAFIPAWTEHQVVNESGVDFHLVVIRSGGQPVEVNLTDWGGPQTRETHSNQ</sequence>
<dbReference type="InterPro" id="IPR011051">
    <property type="entry name" value="RmlC_Cupin_sf"/>
</dbReference>
<organism evidence="2 3">
    <name type="scientific">Achaetomium macrosporum</name>
    <dbReference type="NCBI Taxonomy" id="79813"/>
    <lineage>
        <taxon>Eukaryota</taxon>
        <taxon>Fungi</taxon>
        <taxon>Dikarya</taxon>
        <taxon>Ascomycota</taxon>
        <taxon>Pezizomycotina</taxon>
        <taxon>Sordariomycetes</taxon>
        <taxon>Sordariomycetidae</taxon>
        <taxon>Sordariales</taxon>
        <taxon>Chaetomiaceae</taxon>
        <taxon>Achaetomium</taxon>
    </lineage>
</organism>